<accession>A0A0E2Z5B4</accession>
<dbReference type="OrthoDB" id="240576at2"/>
<evidence type="ECO:0000313" key="2">
    <source>
        <dbReference type="Proteomes" id="UP000028839"/>
    </source>
</evidence>
<proteinExistence type="predicted"/>
<reference evidence="1 2" key="1">
    <citation type="submission" date="2014-07" db="EMBL/GenBank/DDBJ databases">
        <title>Comparative analysis of Nitrosococcus oceani genome inventories of strains from Pacific and Atlantic gyres.</title>
        <authorList>
            <person name="Lim C.K."/>
            <person name="Wang L."/>
            <person name="Sayavedra-Soto L.A."/>
            <person name="Klotz M.G."/>
        </authorList>
    </citation>
    <scope>NUCLEOTIDE SEQUENCE [LARGE SCALE GENOMIC DNA]</scope>
    <source>
        <strain evidence="1 2">C-27</strain>
    </source>
</reference>
<evidence type="ECO:0000313" key="1">
    <source>
        <dbReference type="EMBL" id="KFI20993.1"/>
    </source>
</evidence>
<sequence>MFYHTQTGIWEEVPSPFCGIAADDLKVKVEGNRLTIIENGCPVTQPAFEQEIGDSTPQIQGKTARLETAIARTVKLLRQSRFPLISGLATDVEGVRAALALADYYGAVIDHMDSEATLRNMLALQAGGWITTTLGEVRNRVDLLLVVGSDIEPCFPRFFERYIWNPETLFGQDTAQREIIYLGQSPSGQAAFGPNGHAPLIIPCKQEKLPEVVAVLRAQVAGRPLQAESVAGITMEKIAALANRLKQAQYGVITWAAEQWTFPHAELTTQMLYEIIMALNKTSRCSGLPLGGRNGQAAANQVCTWQTGYPVPISFARGYPDYDPYHYNTKRLLESGETDTLIWISAFDQDDTPPITSIPTVVLGRAGMNFTQVPEVFIPIGTPGIDHAGHTYRTDNVIAVPLRKLRDSGLPSTAKIINTMLERSY</sequence>
<dbReference type="InterPro" id="IPR016457">
    <property type="entry name" value="Formylmethanofuran_DH_bsu"/>
</dbReference>
<dbReference type="PIRSF" id="PIRSF005646">
    <property type="entry name" value="FwdB"/>
    <property type="match status" value="1"/>
</dbReference>
<dbReference type="SUPFAM" id="SSF53706">
    <property type="entry name" value="Formate dehydrogenase/DMSO reductase, domains 1-3"/>
    <property type="match status" value="1"/>
</dbReference>
<name>A0A0E2Z5B4_9GAMM</name>
<gene>
    <name evidence="1" type="ORF">IB75_00050</name>
</gene>
<comment type="caution">
    <text evidence="1">The sequence shown here is derived from an EMBL/GenBank/DDBJ whole genome shotgun (WGS) entry which is preliminary data.</text>
</comment>
<dbReference type="Proteomes" id="UP000028839">
    <property type="component" value="Unassembled WGS sequence"/>
</dbReference>
<dbReference type="AlphaFoldDB" id="A0A0E2Z5B4"/>
<dbReference type="CDD" id="cd02761">
    <property type="entry name" value="MopB_FmdB-FwdB"/>
    <property type="match status" value="1"/>
</dbReference>
<dbReference type="EMBL" id="JPGN01000001">
    <property type="protein sequence ID" value="KFI20993.1"/>
    <property type="molecule type" value="Genomic_DNA"/>
</dbReference>
<dbReference type="GO" id="GO:0015948">
    <property type="term" value="P:methanogenesis"/>
    <property type="evidence" value="ECO:0007669"/>
    <property type="project" value="InterPro"/>
</dbReference>
<dbReference type="HOGENOM" id="CLU_034348_1_0_6"/>
<protein>
    <submittedName>
        <fullName evidence="1">Formylmethanofuran dehydrogenase</fullName>
    </submittedName>
</protein>
<dbReference type="GO" id="GO:0018493">
    <property type="term" value="F:formylmethanofuran dehydrogenase activity"/>
    <property type="evidence" value="ECO:0007669"/>
    <property type="project" value="InterPro"/>
</dbReference>
<dbReference type="NCBIfam" id="TIGR03129">
    <property type="entry name" value="one_C_dehyd_B"/>
    <property type="match status" value="1"/>
</dbReference>
<organism evidence="1 2">
    <name type="scientific">Nitrosococcus oceani C-27</name>
    <dbReference type="NCBI Taxonomy" id="314279"/>
    <lineage>
        <taxon>Bacteria</taxon>
        <taxon>Pseudomonadati</taxon>
        <taxon>Pseudomonadota</taxon>
        <taxon>Gammaproteobacteria</taxon>
        <taxon>Chromatiales</taxon>
        <taxon>Chromatiaceae</taxon>
        <taxon>Nitrosococcus</taxon>
    </lineage>
</organism>